<sequence length="134" mass="14058">MRRLLILMLLSCGGARATCAVQQTQLSLPEYSALNAAATGTLSVLVTCKGPRDSALLLLSGPGVQASGPHLNLQLRQGTRTLSLQALNGAALLSGLRFEGTQTLRFTLKFPAGQWVPVGPYSAAMTLTVHSTQP</sequence>
<evidence type="ECO:0000313" key="2">
    <source>
        <dbReference type="EMBL" id="GGL03025.1"/>
    </source>
</evidence>
<accession>A0ABQ2FLY0</accession>
<organism evidence="2 3">
    <name type="scientific">Deinococcus radiotolerans</name>
    <dbReference type="NCBI Taxonomy" id="1309407"/>
    <lineage>
        <taxon>Bacteria</taxon>
        <taxon>Thermotogati</taxon>
        <taxon>Deinococcota</taxon>
        <taxon>Deinococci</taxon>
        <taxon>Deinococcales</taxon>
        <taxon>Deinococcaceae</taxon>
        <taxon>Deinococcus</taxon>
    </lineage>
</organism>
<keyword evidence="3" id="KW-1185">Reference proteome</keyword>
<evidence type="ECO:0000256" key="1">
    <source>
        <dbReference type="SAM" id="SignalP"/>
    </source>
</evidence>
<name>A0ABQ2FLY0_9DEIO</name>
<feature type="chain" id="PRO_5045986524" description="Spore coat protein U domain-containing protein" evidence="1">
    <location>
        <begin position="18"/>
        <end position="134"/>
    </location>
</feature>
<keyword evidence="1" id="KW-0732">Signal</keyword>
<dbReference type="EMBL" id="BMPE01000005">
    <property type="protein sequence ID" value="GGL03025.1"/>
    <property type="molecule type" value="Genomic_DNA"/>
</dbReference>
<evidence type="ECO:0000313" key="3">
    <source>
        <dbReference type="Proteomes" id="UP000604341"/>
    </source>
</evidence>
<dbReference type="Proteomes" id="UP000604341">
    <property type="component" value="Unassembled WGS sequence"/>
</dbReference>
<comment type="caution">
    <text evidence="2">The sequence shown here is derived from an EMBL/GenBank/DDBJ whole genome shotgun (WGS) entry which is preliminary data.</text>
</comment>
<protein>
    <recommendedName>
        <fullName evidence="4">Spore coat protein U domain-containing protein</fullName>
    </recommendedName>
</protein>
<evidence type="ECO:0008006" key="4">
    <source>
        <dbReference type="Google" id="ProtNLM"/>
    </source>
</evidence>
<reference evidence="3" key="1">
    <citation type="journal article" date="2019" name="Int. J. Syst. Evol. Microbiol.">
        <title>The Global Catalogue of Microorganisms (GCM) 10K type strain sequencing project: providing services to taxonomists for standard genome sequencing and annotation.</title>
        <authorList>
            <consortium name="The Broad Institute Genomics Platform"/>
            <consortium name="The Broad Institute Genome Sequencing Center for Infectious Disease"/>
            <person name="Wu L."/>
            <person name="Ma J."/>
        </authorList>
    </citation>
    <scope>NUCLEOTIDE SEQUENCE [LARGE SCALE GENOMIC DNA]</scope>
    <source>
        <strain evidence="3">JCM 19173</strain>
    </source>
</reference>
<feature type="signal peptide" evidence="1">
    <location>
        <begin position="1"/>
        <end position="17"/>
    </location>
</feature>
<gene>
    <name evidence="2" type="ORF">GCM10010844_22020</name>
</gene>
<proteinExistence type="predicted"/>
<dbReference type="RefSeq" id="WP_189069059.1">
    <property type="nucleotide sequence ID" value="NZ_BMPE01000005.1"/>
</dbReference>